<keyword evidence="2" id="KW-1185">Reference proteome</keyword>
<proteinExistence type="predicted"/>
<evidence type="ECO:0000313" key="2">
    <source>
        <dbReference type="Proteomes" id="UP000472272"/>
    </source>
</evidence>
<reference evidence="1 2" key="1">
    <citation type="journal article" date="2019" name="Proc. Natl. Acad. Sci. U.S.A.">
        <title>Regulatory changes in pterin and carotenoid genes underlie balanced color polymorphisms in the wall lizard.</title>
        <authorList>
            <person name="Andrade P."/>
            <person name="Pinho C."/>
            <person name="Perez I de Lanuza G."/>
            <person name="Afonso S."/>
            <person name="Brejcha J."/>
            <person name="Rubin C.J."/>
            <person name="Wallerman O."/>
            <person name="Pereira P."/>
            <person name="Sabatino S.J."/>
            <person name="Bellati A."/>
            <person name="Pellitteri-Rosa D."/>
            <person name="Bosakova Z."/>
            <person name="Bunikis I."/>
            <person name="Carretero M.A."/>
            <person name="Feiner N."/>
            <person name="Marsik P."/>
            <person name="Pauperio F."/>
            <person name="Salvi D."/>
            <person name="Soler L."/>
            <person name="While G.M."/>
            <person name="Uller T."/>
            <person name="Font E."/>
            <person name="Andersson L."/>
            <person name="Carneiro M."/>
        </authorList>
    </citation>
    <scope>NUCLEOTIDE SEQUENCE</scope>
</reference>
<dbReference type="Proteomes" id="UP000472272">
    <property type="component" value="Chromosome 5"/>
</dbReference>
<reference evidence="1" key="2">
    <citation type="submission" date="2025-08" db="UniProtKB">
        <authorList>
            <consortium name="Ensembl"/>
        </authorList>
    </citation>
    <scope>IDENTIFICATION</scope>
</reference>
<dbReference type="AlphaFoldDB" id="A0A670IU35"/>
<reference evidence="1" key="3">
    <citation type="submission" date="2025-09" db="UniProtKB">
        <authorList>
            <consortium name="Ensembl"/>
        </authorList>
    </citation>
    <scope>IDENTIFICATION</scope>
</reference>
<name>A0A670IU35_PODMU</name>
<organism evidence="1 2">
    <name type="scientific">Podarcis muralis</name>
    <name type="common">Wall lizard</name>
    <name type="synonym">Lacerta muralis</name>
    <dbReference type="NCBI Taxonomy" id="64176"/>
    <lineage>
        <taxon>Eukaryota</taxon>
        <taxon>Metazoa</taxon>
        <taxon>Chordata</taxon>
        <taxon>Craniata</taxon>
        <taxon>Vertebrata</taxon>
        <taxon>Euteleostomi</taxon>
        <taxon>Lepidosauria</taxon>
        <taxon>Squamata</taxon>
        <taxon>Bifurcata</taxon>
        <taxon>Unidentata</taxon>
        <taxon>Episquamata</taxon>
        <taxon>Laterata</taxon>
        <taxon>Lacertibaenia</taxon>
        <taxon>Lacertidae</taxon>
        <taxon>Podarcis</taxon>
    </lineage>
</organism>
<accession>A0A670IU35</accession>
<evidence type="ECO:0000313" key="1">
    <source>
        <dbReference type="Ensembl" id="ENSPMRP00000014687.1"/>
    </source>
</evidence>
<protein>
    <submittedName>
        <fullName evidence="1">Uncharacterized protein</fullName>
    </submittedName>
</protein>
<dbReference type="Ensembl" id="ENSPMRT00000015689.1">
    <property type="protein sequence ID" value="ENSPMRP00000014687.1"/>
    <property type="gene ID" value="ENSPMRG00000009811.1"/>
</dbReference>
<sequence>ALLGGGGIPSPLSIRYFIKLPLNGWGSLHLYYLRFNNSFLPRLLHNLPCQSGFLNRFLMQKETMETIYFSYLTVCQHTFYSQSMNFPKTSILLAARSQVQSGGNLSFFTLSPAGLGNLKFPPSSPASKGGLVVLTYGNLIL</sequence>